<comment type="caution">
    <text evidence="1">The sequence shown here is derived from an EMBL/GenBank/DDBJ whole genome shotgun (WGS) entry which is preliminary data.</text>
</comment>
<evidence type="ECO:0000313" key="2">
    <source>
        <dbReference type="Proteomes" id="UP000230084"/>
    </source>
</evidence>
<dbReference type="EMBL" id="PCYM01000001">
    <property type="protein sequence ID" value="PIR47858.1"/>
    <property type="molecule type" value="Genomic_DNA"/>
</dbReference>
<proteinExistence type="predicted"/>
<dbReference type="Proteomes" id="UP000230084">
    <property type="component" value="Unassembled WGS sequence"/>
</dbReference>
<evidence type="ECO:0008006" key="3">
    <source>
        <dbReference type="Google" id="ProtNLM"/>
    </source>
</evidence>
<accession>A0A2H0RMX5</accession>
<organism evidence="1 2">
    <name type="scientific">Candidatus Uhrbacteria bacterium CG10_big_fil_rev_8_21_14_0_10_50_16</name>
    <dbReference type="NCBI Taxonomy" id="1975039"/>
    <lineage>
        <taxon>Bacteria</taxon>
        <taxon>Candidatus Uhriibacteriota</taxon>
    </lineage>
</organism>
<name>A0A2H0RMX5_9BACT</name>
<evidence type="ECO:0000313" key="1">
    <source>
        <dbReference type="EMBL" id="PIR47858.1"/>
    </source>
</evidence>
<dbReference type="SUPFAM" id="SSF144052">
    <property type="entry name" value="Thermophilic metalloprotease-like"/>
    <property type="match status" value="1"/>
</dbReference>
<dbReference type="AlphaFoldDB" id="A0A2H0RMX5"/>
<sequence>MEDHLQKNIDAIVHTAIQHPPAADVLIVFDTDSGLAHLLTHAYKTVLPNAQMVEFNQTAPEAIIDQINILTPGSLVVLIQSASFRLNKFRFRLELFNRGLAVIEHPHLNRMPEEEWDTYIDALAYDVDYYRTVGPKLKLLIDNAKQIIVRGPDAELVYNTPFEEAKLNIGDYSNMNNIGGQFPIGEVFTEAVDFSGVNGTVQLYAYGNEQSRVVVPEEPVLVVIKKGLITNTPNAPTSFTAILDIIRTDEPLWVRELGFGLNRALTRNRRLLDVGSYERMCGVHLSLGQKHTIYGKPGFPKRNSKYHVDVFVDVTTVEIDGVIVYQDGTYQV</sequence>
<gene>
    <name evidence="1" type="ORF">COV06_00445</name>
</gene>
<protein>
    <recommendedName>
        <fullName evidence="3">Leucyl aminopeptidase</fullName>
    </recommendedName>
</protein>
<reference evidence="1 2" key="1">
    <citation type="submission" date="2017-09" db="EMBL/GenBank/DDBJ databases">
        <title>Depth-based differentiation of microbial function through sediment-hosted aquifers and enrichment of novel symbionts in the deep terrestrial subsurface.</title>
        <authorList>
            <person name="Probst A.J."/>
            <person name="Ladd B."/>
            <person name="Jarett J.K."/>
            <person name="Geller-Mcgrath D.E."/>
            <person name="Sieber C.M."/>
            <person name="Emerson J.B."/>
            <person name="Anantharaman K."/>
            <person name="Thomas B.C."/>
            <person name="Malmstrom R."/>
            <person name="Stieglmeier M."/>
            <person name="Klingl A."/>
            <person name="Woyke T."/>
            <person name="Ryan C.M."/>
            <person name="Banfield J.F."/>
        </authorList>
    </citation>
    <scope>NUCLEOTIDE SEQUENCE [LARGE SCALE GENOMIC DNA]</scope>
    <source>
        <strain evidence="1">CG10_big_fil_rev_8_21_14_0_10_50_16</strain>
    </source>
</reference>